<gene>
    <name evidence="1" type="primary">CSR1_2</name>
    <name evidence="1" type="ORF">H4R21_001018</name>
</gene>
<sequence>MATISNGTPATGSTATSNCSRSSSSTSIVAQYAAGRPNPAGTFGHLSGDEEELLRALWQKLLAAFKDTAPLTAAAAGGDGGAATRRSERALQPRASEPAASGWFGLGLGAAAKAEPAEYRQMVHAVAAESSRPPAFPATDKPATMRAAFWAAARCDHPDVLVLRFLRARKWQVDDALAMLLACLRWRVVEEVDWLTWHGESALNLALLRRGIGAVHKTDRLGHPVLHIPVRLNDPSAQPREQILDYTIYLMELARALLRPPVEKVCLLFDTTDIALSNMDWAFFRSFMAYLEHYYPECLGLVLIYRASWVFNKLWKLIRPLLDPVVASKVHFVNSPAELQQFIDPAALPAALGGASDFAYEYVLPAPDENAAMHDAPRRDALLAERAAACDALELATASWATADASTPDAERAALDADRSRAADRLIAASNAADPYIRARTLYHRTGVIDSQLAVHL</sequence>
<accession>A0ACC1LER2</accession>
<keyword evidence="2" id="KW-1185">Reference proteome</keyword>
<evidence type="ECO:0000313" key="2">
    <source>
        <dbReference type="Proteomes" id="UP001140087"/>
    </source>
</evidence>
<organism evidence="1 2">
    <name type="scientific">Coemansia helicoidea</name>
    <dbReference type="NCBI Taxonomy" id="1286919"/>
    <lineage>
        <taxon>Eukaryota</taxon>
        <taxon>Fungi</taxon>
        <taxon>Fungi incertae sedis</taxon>
        <taxon>Zoopagomycota</taxon>
        <taxon>Kickxellomycotina</taxon>
        <taxon>Kickxellomycetes</taxon>
        <taxon>Kickxellales</taxon>
        <taxon>Kickxellaceae</taxon>
        <taxon>Coemansia</taxon>
    </lineage>
</organism>
<name>A0ACC1LER2_9FUNG</name>
<protein>
    <submittedName>
        <fullName evidence="1">Phosphatidylinositol transfer protein csr1</fullName>
    </submittedName>
</protein>
<proteinExistence type="predicted"/>
<comment type="caution">
    <text evidence="1">The sequence shown here is derived from an EMBL/GenBank/DDBJ whole genome shotgun (WGS) entry which is preliminary data.</text>
</comment>
<evidence type="ECO:0000313" key="1">
    <source>
        <dbReference type="EMBL" id="KAJ2806067.1"/>
    </source>
</evidence>
<dbReference type="EMBL" id="JANBUN010000182">
    <property type="protein sequence ID" value="KAJ2806067.1"/>
    <property type="molecule type" value="Genomic_DNA"/>
</dbReference>
<dbReference type="Proteomes" id="UP001140087">
    <property type="component" value="Unassembled WGS sequence"/>
</dbReference>
<reference evidence="1" key="1">
    <citation type="submission" date="2022-07" db="EMBL/GenBank/DDBJ databases">
        <title>Phylogenomic reconstructions and comparative analyses of Kickxellomycotina fungi.</title>
        <authorList>
            <person name="Reynolds N.K."/>
            <person name="Stajich J.E."/>
            <person name="Barry K."/>
            <person name="Grigoriev I.V."/>
            <person name="Crous P."/>
            <person name="Smith M.E."/>
        </authorList>
    </citation>
    <scope>NUCLEOTIDE SEQUENCE</scope>
    <source>
        <strain evidence="1">BCRC 34780</strain>
    </source>
</reference>